<comment type="caution">
    <text evidence="3">The sequence shown here is derived from an EMBL/GenBank/DDBJ whole genome shotgun (WGS) entry which is preliminary data.</text>
</comment>
<dbReference type="EMBL" id="JMCC02000061">
    <property type="protein sequence ID" value="KIG15007.1"/>
    <property type="molecule type" value="Genomic_DNA"/>
</dbReference>
<evidence type="ECO:0000256" key="2">
    <source>
        <dbReference type="SAM" id="SignalP"/>
    </source>
</evidence>
<protein>
    <submittedName>
        <fullName evidence="3">Uncharacterized protein</fullName>
    </submittedName>
</protein>
<evidence type="ECO:0000313" key="3">
    <source>
        <dbReference type="EMBL" id="KIG15007.1"/>
    </source>
</evidence>
<evidence type="ECO:0000256" key="1">
    <source>
        <dbReference type="SAM" id="MobiDB-lite"/>
    </source>
</evidence>
<dbReference type="Proteomes" id="UP000031599">
    <property type="component" value="Unassembled WGS sequence"/>
</dbReference>
<reference evidence="3 4" key="1">
    <citation type="submission" date="2014-12" db="EMBL/GenBank/DDBJ databases">
        <title>Genome assembly of Enhygromyxa salina DSM 15201.</title>
        <authorList>
            <person name="Sharma G."/>
            <person name="Subramanian S."/>
        </authorList>
    </citation>
    <scope>NUCLEOTIDE SEQUENCE [LARGE SCALE GENOMIC DNA]</scope>
    <source>
        <strain evidence="3 4">DSM 15201</strain>
    </source>
</reference>
<dbReference type="AlphaFoldDB" id="A0A0C2D4J1"/>
<feature type="compositionally biased region" description="Polar residues" evidence="1">
    <location>
        <begin position="112"/>
        <end position="124"/>
    </location>
</feature>
<sequence>MLGAALILVSLVFPRASAQAAKPSSAAAPSHSASMRPALPILVSEDDGGECGADPQVETIDCGDKLAHMEPRIDEPFIMTLLRAVELQSSNMSEQACTELLTDIWSQESCSAQSGECGNMNTGTPPAPAPKLASSSSSAQSIWSGLGLGGAGSRRLGRHANVRHPSSRDLQPPVPPPRILGH</sequence>
<organism evidence="3 4">
    <name type="scientific">Enhygromyxa salina</name>
    <dbReference type="NCBI Taxonomy" id="215803"/>
    <lineage>
        <taxon>Bacteria</taxon>
        <taxon>Pseudomonadati</taxon>
        <taxon>Myxococcota</taxon>
        <taxon>Polyangia</taxon>
        <taxon>Nannocystales</taxon>
        <taxon>Nannocystaceae</taxon>
        <taxon>Enhygromyxa</taxon>
    </lineage>
</organism>
<gene>
    <name evidence="3" type="ORF">DB30_06039</name>
</gene>
<feature type="compositionally biased region" description="Low complexity" evidence="1">
    <location>
        <begin position="130"/>
        <end position="145"/>
    </location>
</feature>
<feature type="signal peptide" evidence="2">
    <location>
        <begin position="1"/>
        <end position="20"/>
    </location>
</feature>
<name>A0A0C2D4J1_9BACT</name>
<feature type="chain" id="PRO_5002164041" evidence="2">
    <location>
        <begin position="21"/>
        <end position="182"/>
    </location>
</feature>
<proteinExistence type="predicted"/>
<keyword evidence="2" id="KW-0732">Signal</keyword>
<feature type="region of interest" description="Disordered" evidence="1">
    <location>
        <begin position="112"/>
        <end position="182"/>
    </location>
</feature>
<feature type="compositionally biased region" description="Pro residues" evidence="1">
    <location>
        <begin position="172"/>
        <end position="182"/>
    </location>
</feature>
<accession>A0A0C2D4J1</accession>
<evidence type="ECO:0000313" key="4">
    <source>
        <dbReference type="Proteomes" id="UP000031599"/>
    </source>
</evidence>